<dbReference type="SUPFAM" id="SSF49482">
    <property type="entry name" value="Aromatic compound dioxygenase"/>
    <property type="match status" value="1"/>
</dbReference>
<dbReference type="InterPro" id="IPR000627">
    <property type="entry name" value="Intradiol_dOase_C"/>
</dbReference>
<dbReference type="InterPro" id="IPR015889">
    <property type="entry name" value="Intradiol_dOase_core"/>
</dbReference>
<dbReference type="Proteomes" id="UP001172159">
    <property type="component" value="Unassembled WGS sequence"/>
</dbReference>
<dbReference type="GO" id="GO:0016702">
    <property type="term" value="F:oxidoreductase activity, acting on single donors with incorporation of molecular oxygen, incorporation of two atoms of oxygen"/>
    <property type="evidence" value="ECO:0007669"/>
    <property type="project" value="InterPro"/>
</dbReference>
<feature type="domain" description="Intradiol ring-cleavage dioxygenases" evidence="3">
    <location>
        <begin position="123"/>
        <end position="234"/>
    </location>
</feature>
<keyword evidence="2" id="KW-0732">Signal</keyword>
<dbReference type="CDD" id="cd03457">
    <property type="entry name" value="intradiol_dioxygenase_like"/>
    <property type="match status" value="1"/>
</dbReference>
<evidence type="ECO:0000313" key="4">
    <source>
        <dbReference type="EMBL" id="KAK0726572.1"/>
    </source>
</evidence>
<dbReference type="PANTHER" id="PTHR34315:SF1">
    <property type="entry name" value="INTRADIOL RING-CLEAVAGE DIOXYGENASES DOMAIN-CONTAINING PROTEIN-RELATED"/>
    <property type="match status" value="1"/>
</dbReference>
<protein>
    <submittedName>
        <fullName evidence="4">Intradiol ring-cleavage dioxygenase</fullName>
    </submittedName>
</protein>
<evidence type="ECO:0000256" key="1">
    <source>
        <dbReference type="SAM" id="MobiDB-lite"/>
    </source>
</evidence>
<evidence type="ECO:0000313" key="5">
    <source>
        <dbReference type="Proteomes" id="UP001172159"/>
    </source>
</evidence>
<feature type="chain" id="PRO_5041436163" evidence="2">
    <location>
        <begin position="21"/>
        <end position="374"/>
    </location>
</feature>
<keyword evidence="4" id="KW-0560">Oxidoreductase</keyword>
<dbReference type="AlphaFoldDB" id="A0AA40B338"/>
<comment type="caution">
    <text evidence="4">The sequence shown here is derived from an EMBL/GenBank/DDBJ whole genome shotgun (WGS) entry which is preliminary data.</text>
</comment>
<dbReference type="GO" id="GO:0008199">
    <property type="term" value="F:ferric iron binding"/>
    <property type="evidence" value="ECO:0007669"/>
    <property type="project" value="InterPro"/>
</dbReference>
<feature type="signal peptide" evidence="2">
    <location>
        <begin position="1"/>
        <end position="20"/>
    </location>
</feature>
<reference evidence="4" key="1">
    <citation type="submission" date="2023-06" db="EMBL/GenBank/DDBJ databases">
        <title>Genome-scale phylogeny and comparative genomics of the fungal order Sordariales.</title>
        <authorList>
            <consortium name="Lawrence Berkeley National Laboratory"/>
            <person name="Hensen N."/>
            <person name="Bonometti L."/>
            <person name="Westerberg I."/>
            <person name="Brannstrom I.O."/>
            <person name="Guillou S."/>
            <person name="Cros-Aarteil S."/>
            <person name="Calhoun S."/>
            <person name="Haridas S."/>
            <person name="Kuo A."/>
            <person name="Mondo S."/>
            <person name="Pangilinan J."/>
            <person name="Riley R."/>
            <person name="Labutti K."/>
            <person name="Andreopoulos B."/>
            <person name="Lipzen A."/>
            <person name="Chen C."/>
            <person name="Yanf M."/>
            <person name="Daum C."/>
            <person name="Ng V."/>
            <person name="Clum A."/>
            <person name="Steindorff A."/>
            <person name="Ohm R."/>
            <person name="Martin F."/>
            <person name="Silar P."/>
            <person name="Natvig D."/>
            <person name="Lalanne C."/>
            <person name="Gautier V."/>
            <person name="Ament-Velasquez S.L."/>
            <person name="Kruys A."/>
            <person name="Hutchinson M.I."/>
            <person name="Powell A.J."/>
            <person name="Barry K."/>
            <person name="Miller A.N."/>
            <person name="Grigoriev I.V."/>
            <person name="Debuchy R."/>
            <person name="Gladieux P."/>
            <person name="Thoren M.H."/>
            <person name="Johannesson H."/>
        </authorList>
    </citation>
    <scope>NUCLEOTIDE SEQUENCE</scope>
    <source>
        <strain evidence="4">CBS 540.89</strain>
    </source>
</reference>
<evidence type="ECO:0000259" key="3">
    <source>
        <dbReference type="Pfam" id="PF00775"/>
    </source>
</evidence>
<accession>A0AA40B338</accession>
<dbReference type="Gene3D" id="2.60.130.10">
    <property type="entry name" value="Aromatic compound dioxygenase"/>
    <property type="match status" value="1"/>
</dbReference>
<proteinExistence type="predicted"/>
<sequence length="374" mass="40096">MLFTKAAATGLALLAGLVSAHPGHDVAQEAAERREFLAKAKRTDLSHCAEKLRARGIEAKNIARRKAQVEAARWKRNIKKRDIGDVLAKSHNKTSLGYTPNTEAGTLFAGINSCILSPEVTQGPYYVAGEYVRENLIEDQEGIELLVDYQVIDVETCDPVPNVYLEAWACNATGVYGGVIAGGNGNTADASNINNTWLRGIQPTDEDGVARFQTIFPGHYTGRTAHIHIMVHTNATLQANQTLGHDNYASHIGQAYFDQDLITAVEKTAPYNTNRQPLTTNAQDFLLAQGSAGAVDPVMEYTLLGDSIEDGLFAWLSFGIDTSVSNKINPAVWLGSTGGVSNPNPGFGGPGGPPPPGFTPPAGWPLEVEEEVEA</sequence>
<keyword evidence="5" id="KW-1185">Reference proteome</keyword>
<feature type="compositionally biased region" description="Pro residues" evidence="1">
    <location>
        <begin position="351"/>
        <end position="363"/>
    </location>
</feature>
<keyword evidence="4" id="KW-0223">Dioxygenase</keyword>
<name>A0AA40B338_9PEZI</name>
<dbReference type="EMBL" id="JAUKTV010000010">
    <property type="protein sequence ID" value="KAK0726572.1"/>
    <property type="molecule type" value="Genomic_DNA"/>
</dbReference>
<evidence type="ECO:0000256" key="2">
    <source>
        <dbReference type="SAM" id="SignalP"/>
    </source>
</evidence>
<dbReference type="Pfam" id="PF00775">
    <property type="entry name" value="Dioxygenase_C"/>
    <property type="match status" value="1"/>
</dbReference>
<dbReference type="PANTHER" id="PTHR34315">
    <property type="match status" value="1"/>
</dbReference>
<organism evidence="4 5">
    <name type="scientific">Apiosordaria backusii</name>
    <dbReference type="NCBI Taxonomy" id="314023"/>
    <lineage>
        <taxon>Eukaryota</taxon>
        <taxon>Fungi</taxon>
        <taxon>Dikarya</taxon>
        <taxon>Ascomycota</taxon>
        <taxon>Pezizomycotina</taxon>
        <taxon>Sordariomycetes</taxon>
        <taxon>Sordariomycetidae</taxon>
        <taxon>Sordariales</taxon>
        <taxon>Lasiosphaeriaceae</taxon>
        <taxon>Apiosordaria</taxon>
    </lineage>
</organism>
<feature type="region of interest" description="Disordered" evidence="1">
    <location>
        <begin position="342"/>
        <end position="374"/>
    </location>
</feature>
<gene>
    <name evidence="4" type="ORF">B0T21DRAFT_413897</name>
</gene>